<dbReference type="Pfam" id="PF07940">
    <property type="entry name" value="Hepar_II_III_C"/>
    <property type="match status" value="1"/>
</dbReference>
<keyword evidence="2" id="KW-0732">Signal</keyword>
<evidence type="ECO:0000256" key="1">
    <source>
        <dbReference type="ARBA" id="ARBA00004196"/>
    </source>
</evidence>
<sequence>MAPRNSYRRALAALAVVLSPLVAAAQGITIDLSYVDTASSAYTRFKNYVDAAVNGNPAYGFSATDAVYMHRLTGQPQYCNLAVQMSQAQVDAANTAIGGGQRPAIAGDSYLQAGPMLMDLAITWDWCRSFVSDGQRAQWGAYAEQTVWNIWNPSQAQWGGRPFAWSGWGTNDPANNYFYSFLQATMYWALASDSTTWKAWVQNNKLPTLEAYFANLPGGGSQEGTGYGLSHRTVFALYRLWRDSTGTDPANANSHLSDTVAYWTHATVPTRDRYAPIGDQARTSQPELYDYHRQLMLEARSSTANAEMRNLASWWLNGISVQQMINSFNYRHDLLRPGSSTATPSNLIYHATGVGQMFARTGWDTGAMWMSFVAGPYVQSHAHQDQGAFTLYENGWLAVTENIWTTSGIQQGTDVHNVLRFVRNGTTIGQREPTTSHMTVTPTGGAGAFTASADLTPAYGGNAAIQSWQRSIEFGGRRLLVQDSYQVSADTQAIFQVNVPVQPVVNGRSVTAGRLRINVLQPADATISAVDWRSVGSDFRSGWRIDVRGSGGTYVVELKTSEDLFKNGFD</sequence>
<dbReference type="Proteomes" id="UP000249046">
    <property type="component" value="Unassembled WGS sequence"/>
</dbReference>
<comment type="caution">
    <text evidence="4">The sequence shown here is derived from an EMBL/GenBank/DDBJ whole genome shotgun (WGS) entry which is preliminary data.</text>
</comment>
<dbReference type="GO" id="GO:0030313">
    <property type="term" value="C:cell envelope"/>
    <property type="evidence" value="ECO:0007669"/>
    <property type="project" value="UniProtKB-SubCell"/>
</dbReference>
<protein>
    <recommendedName>
        <fullName evidence="3">Heparinase II/III-like C-terminal domain-containing protein</fullName>
    </recommendedName>
</protein>
<dbReference type="AlphaFoldDB" id="A0A2W5KDH0"/>
<accession>A0A2W5KDH0</accession>
<feature type="chain" id="PRO_5016027078" description="Heparinase II/III-like C-terminal domain-containing protein" evidence="2">
    <location>
        <begin position="26"/>
        <end position="570"/>
    </location>
</feature>
<reference evidence="4 5" key="1">
    <citation type="submission" date="2017-08" db="EMBL/GenBank/DDBJ databases">
        <title>Infants hospitalized years apart are colonized by the same room-sourced microbial strains.</title>
        <authorList>
            <person name="Brooks B."/>
            <person name="Olm M.R."/>
            <person name="Firek B.A."/>
            <person name="Baker R."/>
            <person name="Thomas B.C."/>
            <person name="Morowitz M.J."/>
            <person name="Banfield J.F."/>
        </authorList>
    </citation>
    <scope>NUCLEOTIDE SEQUENCE [LARGE SCALE GENOMIC DNA]</scope>
    <source>
        <strain evidence="4">S2_005_003_R2_42</strain>
    </source>
</reference>
<gene>
    <name evidence="4" type="ORF">DI564_11055</name>
</gene>
<dbReference type="Gene3D" id="2.70.98.70">
    <property type="match status" value="1"/>
</dbReference>
<proteinExistence type="predicted"/>
<feature type="domain" description="Heparinase II/III-like C-terminal" evidence="3">
    <location>
        <begin position="363"/>
        <end position="544"/>
    </location>
</feature>
<name>A0A2W5KDH0_9GAMM</name>
<evidence type="ECO:0000313" key="4">
    <source>
        <dbReference type="EMBL" id="PZQ14089.1"/>
    </source>
</evidence>
<evidence type="ECO:0000313" key="5">
    <source>
        <dbReference type="Proteomes" id="UP000249046"/>
    </source>
</evidence>
<evidence type="ECO:0000259" key="3">
    <source>
        <dbReference type="Pfam" id="PF07940"/>
    </source>
</evidence>
<dbReference type="EMBL" id="QFPO01000008">
    <property type="protein sequence ID" value="PZQ14089.1"/>
    <property type="molecule type" value="Genomic_DNA"/>
</dbReference>
<feature type="signal peptide" evidence="2">
    <location>
        <begin position="1"/>
        <end position="25"/>
    </location>
</feature>
<dbReference type="SUPFAM" id="SSF48230">
    <property type="entry name" value="Chondroitin AC/alginate lyase"/>
    <property type="match status" value="1"/>
</dbReference>
<evidence type="ECO:0000256" key="2">
    <source>
        <dbReference type="SAM" id="SignalP"/>
    </source>
</evidence>
<comment type="subcellular location">
    <subcellularLocation>
        <location evidence="1">Cell envelope</location>
    </subcellularLocation>
</comment>
<dbReference type="InterPro" id="IPR008929">
    <property type="entry name" value="Chondroitin_lyas"/>
</dbReference>
<dbReference type="InterPro" id="IPR012480">
    <property type="entry name" value="Hepar_II_III_C"/>
</dbReference>
<dbReference type="GO" id="GO:0016829">
    <property type="term" value="F:lyase activity"/>
    <property type="evidence" value="ECO:0007669"/>
    <property type="project" value="InterPro"/>
</dbReference>
<organism evidence="4 5">
    <name type="scientific">Rhodanobacter denitrificans</name>
    <dbReference type="NCBI Taxonomy" id="666685"/>
    <lineage>
        <taxon>Bacteria</taxon>
        <taxon>Pseudomonadati</taxon>
        <taxon>Pseudomonadota</taxon>
        <taxon>Gammaproteobacteria</taxon>
        <taxon>Lysobacterales</taxon>
        <taxon>Rhodanobacteraceae</taxon>
        <taxon>Rhodanobacter</taxon>
    </lineage>
</organism>